<dbReference type="RefSeq" id="WP_046524804.1">
    <property type="nucleotide sequence ID" value="NZ_LAYY01000018.1"/>
</dbReference>
<dbReference type="PATRIC" id="fig|1408103.3.peg.3597"/>
<dbReference type="GO" id="GO:0016887">
    <property type="term" value="F:ATP hydrolysis activity"/>
    <property type="evidence" value="ECO:0007669"/>
    <property type="project" value="UniProtKB-UniRule"/>
</dbReference>
<evidence type="ECO:0000256" key="2">
    <source>
        <dbReference type="ARBA" id="ARBA00022741"/>
    </source>
</evidence>
<dbReference type="Proteomes" id="UP000034166">
    <property type="component" value="Unassembled WGS sequence"/>
</dbReference>
<comment type="caution">
    <text evidence="7">The sequence shown here is derived from an EMBL/GenBank/DDBJ whole genome shotgun (WGS) entry which is preliminary data.</text>
</comment>
<keyword evidence="4 6" id="KW-0408">Iron</keyword>
<dbReference type="EMBL" id="LAYY01000018">
    <property type="protein sequence ID" value="KKK37097.1"/>
    <property type="molecule type" value="Genomic_DNA"/>
</dbReference>
<evidence type="ECO:0000313" key="8">
    <source>
        <dbReference type="Proteomes" id="UP000034166"/>
    </source>
</evidence>
<dbReference type="InterPro" id="IPR019591">
    <property type="entry name" value="Mrp/NBP35_ATP-bd"/>
</dbReference>
<keyword evidence="1 6" id="KW-0479">Metal-binding</keyword>
<dbReference type="Pfam" id="PF10609">
    <property type="entry name" value="ParA"/>
    <property type="match status" value="1"/>
</dbReference>
<dbReference type="GO" id="GO:0051539">
    <property type="term" value="F:4 iron, 4 sulfur cluster binding"/>
    <property type="evidence" value="ECO:0007669"/>
    <property type="project" value="TreeGrafter"/>
</dbReference>
<keyword evidence="8" id="KW-1185">Reference proteome</keyword>
<dbReference type="SUPFAM" id="SSF52540">
    <property type="entry name" value="P-loop containing nucleoside triphosphate hydrolases"/>
    <property type="match status" value="1"/>
</dbReference>
<dbReference type="PANTHER" id="PTHR42961:SF2">
    <property type="entry name" value="IRON-SULFUR PROTEIN NUBPL"/>
    <property type="match status" value="1"/>
</dbReference>
<dbReference type="HAMAP" id="MF_02040">
    <property type="entry name" value="Mrp_NBP35"/>
    <property type="match status" value="1"/>
</dbReference>
<dbReference type="InterPro" id="IPR033756">
    <property type="entry name" value="YlxH/NBP35"/>
</dbReference>
<evidence type="ECO:0000313" key="7">
    <source>
        <dbReference type="EMBL" id="KKK37097.1"/>
    </source>
</evidence>
<dbReference type="OrthoDB" id="9809679at2"/>
<evidence type="ECO:0000256" key="6">
    <source>
        <dbReference type="HAMAP-Rule" id="MF_02040"/>
    </source>
</evidence>
<name>A0A0M2SVV6_9BACI</name>
<dbReference type="GO" id="GO:0016226">
    <property type="term" value="P:iron-sulfur cluster assembly"/>
    <property type="evidence" value="ECO:0007669"/>
    <property type="project" value="InterPro"/>
</dbReference>
<dbReference type="PANTHER" id="PTHR42961">
    <property type="entry name" value="IRON-SULFUR PROTEIN NUBPL"/>
    <property type="match status" value="1"/>
</dbReference>
<dbReference type="GO" id="GO:0140663">
    <property type="term" value="F:ATP-dependent FeS chaperone activity"/>
    <property type="evidence" value="ECO:0007669"/>
    <property type="project" value="InterPro"/>
</dbReference>
<dbReference type="Gene3D" id="3.40.50.300">
    <property type="entry name" value="P-loop containing nucleotide triphosphate hydrolases"/>
    <property type="match status" value="1"/>
</dbReference>
<evidence type="ECO:0000256" key="1">
    <source>
        <dbReference type="ARBA" id="ARBA00022723"/>
    </source>
</evidence>
<keyword evidence="3 6" id="KW-0067">ATP-binding</keyword>
<dbReference type="GO" id="GO:0005524">
    <property type="term" value="F:ATP binding"/>
    <property type="evidence" value="ECO:0007669"/>
    <property type="project" value="UniProtKB-UniRule"/>
</dbReference>
<dbReference type="PROSITE" id="PS01215">
    <property type="entry name" value="MRP"/>
    <property type="match status" value="1"/>
</dbReference>
<gene>
    <name evidence="7" type="ORF">WQ57_16155</name>
</gene>
<dbReference type="GO" id="GO:0046872">
    <property type="term" value="F:metal ion binding"/>
    <property type="evidence" value="ECO:0007669"/>
    <property type="project" value="UniProtKB-KW"/>
</dbReference>
<comment type="subunit">
    <text evidence="6">Homodimer.</text>
</comment>
<dbReference type="AlphaFoldDB" id="A0A0M2SVV6"/>
<dbReference type="InterPro" id="IPR000808">
    <property type="entry name" value="Mrp-like_CS"/>
</dbReference>
<dbReference type="InterPro" id="IPR027417">
    <property type="entry name" value="P-loop_NTPase"/>
</dbReference>
<evidence type="ECO:0000256" key="5">
    <source>
        <dbReference type="ARBA" id="ARBA00023014"/>
    </source>
</evidence>
<organism evidence="7 8">
    <name type="scientific">Mesobacillus campisalis</name>
    <dbReference type="NCBI Taxonomy" id="1408103"/>
    <lineage>
        <taxon>Bacteria</taxon>
        <taxon>Bacillati</taxon>
        <taxon>Bacillota</taxon>
        <taxon>Bacilli</taxon>
        <taxon>Bacillales</taxon>
        <taxon>Bacillaceae</taxon>
        <taxon>Mesobacillus</taxon>
    </lineage>
</organism>
<protein>
    <recommendedName>
        <fullName evidence="6">Iron-sulfur cluster carrier protein</fullName>
    </recommendedName>
</protein>
<keyword evidence="2 6" id="KW-0547">Nucleotide-binding</keyword>
<evidence type="ECO:0000256" key="3">
    <source>
        <dbReference type="ARBA" id="ARBA00022840"/>
    </source>
</evidence>
<dbReference type="FunFam" id="3.40.50.300:FF:001099">
    <property type="entry name" value="Iron-sulfur cluster carrier protein"/>
    <property type="match status" value="1"/>
</dbReference>
<feature type="binding site" evidence="6">
    <location>
        <begin position="115"/>
        <end position="122"/>
    </location>
    <ligand>
        <name>ATP</name>
        <dbReference type="ChEBI" id="CHEBI:30616"/>
    </ligand>
</feature>
<sequence>MLNEAQVRELIGGLQEPFLHKALGELGAIEEVKIKEEKNHVSVKIMIAKTGTAEQLQLQTQIVNLLKEAGAATVGLRFSEIPAEILAQHRSESSQEGDSLLSPTSGTTFIAIASGKGGVGKSTVSVNLAVSLARLGKKVGLVDADIYGFSVPDMMGITKRPVVRGEKIIPVERHGVKVISMGFFVEDNAPIIWRGPMLGKMLNSFFNEVEWGELDYLLLDLPPGTGDVALDVHSMLPACKEIIVTTPHPTAAFVAARAGAMALRTDHEILGVIENMSYFESSLTGEKEYVFGQGGGEKLADELNTEVLGRLPLGQPTWNEEDFAPSIYQEDDQIGGIYTNIAQQIVHKLEKE</sequence>
<reference evidence="7 8" key="1">
    <citation type="submission" date="2015-04" db="EMBL/GenBank/DDBJ databases">
        <title>Taxonomic description and genome sequence of Bacillus campisalis sp. nov., a novel member of the genus Bacillus isolated from solar saltern.</title>
        <authorList>
            <person name="Mathan Kumar R."/>
            <person name="Kaur G."/>
            <person name="Kumar A."/>
            <person name="Singh N.K."/>
            <person name="Kaur N."/>
            <person name="Kumar N."/>
            <person name="Mayilraj S."/>
        </authorList>
    </citation>
    <scope>NUCLEOTIDE SEQUENCE [LARGE SCALE GENOMIC DNA]</scope>
    <source>
        <strain evidence="7 8">SA2-6</strain>
    </source>
</reference>
<proteinExistence type="inferred from homology"/>
<dbReference type="CDD" id="cd02037">
    <property type="entry name" value="Mrp_NBP35"/>
    <property type="match status" value="1"/>
</dbReference>
<dbReference type="InterPro" id="IPR044304">
    <property type="entry name" value="NUBPL-like"/>
</dbReference>
<keyword evidence="5 6" id="KW-0411">Iron-sulfur</keyword>
<comment type="similarity">
    <text evidence="6">Belongs to the Mrp/NBP35 ATP-binding proteins family.</text>
</comment>
<accession>A0A0M2SVV6</accession>
<comment type="function">
    <text evidence="6">Binds and transfers iron-sulfur (Fe-S) clusters to target apoproteins. Can hydrolyze ATP.</text>
</comment>
<keyword evidence="6" id="KW-0378">Hydrolase</keyword>
<evidence type="ECO:0000256" key="4">
    <source>
        <dbReference type="ARBA" id="ARBA00023004"/>
    </source>
</evidence>